<evidence type="ECO:0000256" key="1">
    <source>
        <dbReference type="ARBA" id="ARBA00022679"/>
    </source>
</evidence>
<keyword evidence="1" id="KW-0808">Transferase</keyword>
<evidence type="ECO:0000256" key="2">
    <source>
        <dbReference type="ARBA" id="ARBA00023315"/>
    </source>
</evidence>
<dbReference type="RefSeq" id="WP_313793167.1">
    <property type="nucleotide sequence ID" value="NZ_CP102453.1"/>
</dbReference>
<evidence type="ECO:0000259" key="3">
    <source>
        <dbReference type="PROSITE" id="PS51186"/>
    </source>
</evidence>
<dbReference type="Proteomes" id="UP001315967">
    <property type="component" value="Chromosome"/>
</dbReference>
<organism evidence="4 5">
    <name type="scientific">Fundicoccus culcitae</name>
    <dbReference type="NCBI Taxonomy" id="2969821"/>
    <lineage>
        <taxon>Bacteria</taxon>
        <taxon>Bacillati</taxon>
        <taxon>Bacillota</taxon>
        <taxon>Bacilli</taxon>
        <taxon>Lactobacillales</taxon>
        <taxon>Aerococcaceae</taxon>
        <taxon>Fundicoccus</taxon>
    </lineage>
</organism>
<evidence type="ECO:0000313" key="5">
    <source>
        <dbReference type="Proteomes" id="UP001315967"/>
    </source>
</evidence>
<dbReference type="Gene3D" id="3.40.630.30">
    <property type="match status" value="1"/>
</dbReference>
<dbReference type="PROSITE" id="PS51186">
    <property type="entry name" value="GNAT"/>
    <property type="match status" value="2"/>
</dbReference>
<name>A0ABY5P5F8_9LACT</name>
<dbReference type="SUPFAM" id="SSF55729">
    <property type="entry name" value="Acyl-CoA N-acyltransferases (Nat)"/>
    <property type="match status" value="2"/>
</dbReference>
<dbReference type="InterPro" id="IPR016181">
    <property type="entry name" value="Acyl_CoA_acyltransferase"/>
</dbReference>
<feature type="domain" description="N-acetyltransferase" evidence="3">
    <location>
        <begin position="153"/>
        <end position="287"/>
    </location>
</feature>
<protein>
    <submittedName>
        <fullName evidence="4">GNAT family N-acetyltransferase</fullName>
    </submittedName>
</protein>
<reference evidence="4 5" key="1">
    <citation type="submission" date="2022-08" db="EMBL/GenBank/DDBJ databases">
        <title>Aerococcaceae sp. nov isolated from spoiled eye mask.</title>
        <authorList>
            <person name="Zhou G."/>
            <person name="Xie X.-B."/>
            <person name="Shi Q.-S."/>
            <person name="Wang Y.-S."/>
            <person name="Wen X."/>
            <person name="Peng H."/>
            <person name="Yang X.-J."/>
            <person name="Tao H.-B."/>
            <person name="Huang X.-M."/>
        </authorList>
    </citation>
    <scope>NUCLEOTIDE SEQUENCE [LARGE SCALE GENOMIC DNA]</scope>
    <source>
        <strain evidence="5">DM20194951</strain>
    </source>
</reference>
<dbReference type="InterPro" id="IPR000182">
    <property type="entry name" value="GNAT_dom"/>
</dbReference>
<accession>A0ABY5P5F8</accession>
<feature type="domain" description="N-acetyltransferase" evidence="3">
    <location>
        <begin position="4"/>
        <end position="142"/>
    </location>
</feature>
<dbReference type="Pfam" id="PF00583">
    <property type="entry name" value="Acetyltransf_1"/>
    <property type="match status" value="2"/>
</dbReference>
<sequence length="287" mass="32533">MNIEGFASLSPNQMEAITALERLVHQHDGSYRNIYLENRFNFDPAMPAFWLATENQQLVGFLAIYADTQEDAEFSVIVHPAYRRQKIASQLVAAAKNIVRQYQIKQVIYVAELSFIQQSPSWQEKFRWNPSETELIMQTPQLNIPASRAVSAYKLRQVAQADGPAIARIQRETFGASEDETKRDLAAAFEDESHRLYVFIDEAGQVVGSTSVNLTPDHYYFFGLAVGLDYQNQGVASACIPLLMQELWQEKPLPFRLAVNKDNGAARHVYGKCGFEEITEVVYLSEK</sequence>
<dbReference type="InterPro" id="IPR050832">
    <property type="entry name" value="Bact_Acetyltransf"/>
</dbReference>
<keyword evidence="2" id="KW-0012">Acyltransferase</keyword>
<dbReference type="EMBL" id="CP102453">
    <property type="protein sequence ID" value="UUX33663.1"/>
    <property type="molecule type" value="Genomic_DNA"/>
</dbReference>
<dbReference type="CDD" id="cd04301">
    <property type="entry name" value="NAT_SF"/>
    <property type="match status" value="2"/>
</dbReference>
<proteinExistence type="predicted"/>
<gene>
    <name evidence="4" type="ORF">NRE15_12255</name>
</gene>
<keyword evidence="5" id="KW-1185">Reference proteome</keyword>
<evidence type="ECO:0000313" key="4">
    <source>
        <dbReference type="EMBL" id="UUX33663.1"/>
    </source>
</evidence>
<dbReference type="PANTHER" id="PTHR43877">
    <property type="entry name" value="AMINOALKYLPHOSPHONATE N-ACETYLTRANSFERASE-RELATED-RELATED"/>
    <property type="match status" value="1"/>
</dbReference>